<dbReference type="EMBL" id="ML737702">
    <property type="protein sequence ID" value="KAE8362499.1"/>
    <property type="molecule type" value="Genomic_DNA"/>
</dbReference>
<protein>
    <recommendedName>
        <fullName evidence="1">Class II aldolase/adducin N-terminal domain-containing protein</fullName>
    </recommendedName>
</protein>
<dbReference type="PANTHER" id="PTHR10672:SF25">
    <property type="entry name" value="MEIOTICALLY UP-REGULATED GENE 14 PROTEIN"/>
    <property type="match status" value="1"/>
</dbReference>
<dbReference type="GO" id="GO:0005856">
    <property type="term" value="C:cytoskeleton"/>
    <property type="evidence" value="ECO:0007669"/>
    <property type="project" value="TreeGrafter"/>
</dbReference>
<dbReference type="Pfam" id="PF00596">
    <property type="entry name" value="Aldolase_II"/>
    <property type="match status" value="1"/>
</dbReference>
<dbReference type="Proteomes" id="UP000326268">
    <property type="component" value="Unassembled WGS sequence"/>
</dbReference>
<proteinExistence type="predicted"/>
<dbReference type="InterPro" id="IPR051017">
    <property type="entry name" value="Aldolase-II_Adducin_sf"/>
</dbReference>
<sequence>MSRPANATGSHIHGALHMRYSHINSVTMFYGEAQAVYPEFSGVVLEKGGSGCLGSFLGENEKLLILRNHGLLTVGDTLNEAAYLFTLADRSCEIQFNTPVRLTKKREALYHDFQSGYEMELELSNARFLQ</sequence>
<evidence type="ECO:0000313" key="3">
    <source>
        <dbReference type="Proteomes" id="UP000326268"/>
    </source>
</evidence>
<evidence type="ECO:0000259" key="1">
    <source>
        <dbReference type="Pfam" id="PF00596"/>
    </source>
</evidence>
<dbReference type="PANTHER" id="PTHR10672">
    <property type="entry name" value="ADDUCIN"/>
    <property type="match status" value="1"/>
</dbReference>
<dbReference type="AlphaFoldDB" id="A0A5N6ZZZ4"/>
<dbReference type="InterPro" id="IPR036409">
    <property type="entry name" value="Aldolase_II/adducin_N_sf"/>
</dbReference>
<feature type="domain" description="Class II aldolase/adducin N-terminal" evidence="1">
    <location>
        <begin position="34"/>
        <end position="95"/>
    </location>
</feature>
<dbReference type="SUPFAM" id="SSF53639">
    <property type="entry name" value="AraD/HMP-PK domain-like"/>
    <property type="match status" value="1"/>
</dbReference>
<gene>
    <name evidence="2" type="ORF">BDV27DRAFT_146936</name>
</gene>
<dbReference type="OrthoDB" id="3238794at2759"/>
<dbReference type="GO" id="GO:0051015">
    <property type="term" value="F:actin filament binding"/>
    <property type="evidence" value="ECO:0007669"/>
    <property type="project" value="TreeGrafter"/>
</dbReference>
<keyword evidence="3" id="KW-1185">Reference proteome</keyword>
<organism evidence="2 3">
    <name type="scientific">Aspergillus caelatus</name>
    <dbReference type="NCBI Taxonomy" id="61420"/>
    <lineage>
        <taxon>Eukaryota</taxon>
        <taxon>Fungi</taxon>
        <taxon>Dikarya</taxon>
        <taxon>Ascomycota</taxon>
        <taxon>Pezizomycotina</taxon>
        <taxon>Eurotiomycetes</taxon>
        <taxon>Eurotiomycetidae</taxon>
        <taxon>Eurotiales</taxon>
        <taxon>Aspergillaceae</taxon>
        <taxon>Aspergillus</taxon>
        <taxon>Aspergillus subgen. Circumdati</taxon>
    </lineage>
</organism>
<accession>A0A5N6ZZZ4</accession>
<dbReference type="GeneID" id="43655103"/>
<dbReference type="Gene3D" id="3.40.225.10">
    <property type="entry name" value="Class II aldolase/adducin N-terminal domain"/>
    <property type="match status" value="1"/>
</dbReference>
<evidence type="ECO:0000313" key="2">
    <source>
        <dbReference type="EMBL" id="KAE8362499.1"/>
    </source>
</evidence>
<reference evidence="2 3" key="1">
    <citation type="submission" date="2019-04" db="EMBL/GenBank/DDBJ databases">
        <title>Friends and foes A comparative genomics studyof 23 Aspergillus species from section Flavi.</title>
        <authorList>
            <consortium name="DOE Joint Genome Institute"/>
            <person name="Kjaerbolling I."/>
            <person name="Vesth T."/>
            <person name="Frisvad J.C."/>
            <person name="Nybo J.L."/>
            <person name="Theobald S."/>
            <person name="Kildgaard S."/>
            <person name="Isbrandt T."/>
            <person name="Kuo A."/>
            <person name="Sato A."/>
            <person name="Lyhne E.K."/>
            <person name="Kogle M.E."/>
            <person name="Wiebenga A."/>
            <person name="Kun R.S."/>
            <person name="Lubbers R.J."/>
            <person name="Makela M.R."/>
            <person name="Barry K."/>
            <person name="Chovatia M."/>
            <person name="Clum A."/>
            <person name="Daum C."/>
            <person name="Haridas S."/>
            <person name="He G."/>
            <person name="LaButti K."/>
            <person name="Lipzen A."/>
            <person name="Mondo S."/>
            <person name="Riley R."/>
            <person name="Salamov A."/>
            <person name="Simmons B.A."/>
            <person name="Magnuson J.K."/>
            <person name="Henrissat B."/>
            <person name="Mortensen U.H."/>
            <person name="Larsen T.O."/>
            <person name="Devries R.P."/>
            <person name="Grigoriev I.V."/>
            <person name="Machida M."/>
            <person name="Baker S.E."/>
            <person name="Andersen M.R."/>
        </authorList>
    </citation>
    <scope>NUCLEOTIDE SEQUENCE [LARGE SCALE GENOMIC DNA]</scope>
    <source>
        <strain evidence="2 3">CBS 763.97</strain>
    </source>
</reference>
<dbReference type="InterPro" id="IPR001303">
    <property type="entry name" value="Aldolase_II/adducin_N"/>
</dbReference>
<name>A0A5N6ZZZ4_9EURO</name>
<dbReference type="RefSeq" id="XP_031925580.1">
    <property type="nucleotide sequence ID" value="XM_032070657.1"/>
</dbReference>